<dbReference type="Pfam" id="PF19238">
    <property type="entry name" value="Radical_SAM_2"/>
    <property type="match status" value="1"/>
</dbReference>
<dbReference type="Pfam" id="PF17820">
    <property type="entry name" value="PDZ_6"/>
    <property type="match status" value="1"/>
</dbReference>
<dbReference type="SUPFAM" id="SSF50156">
    <property type="entry name" value="PDZ domain-like"/>
    <property type="match status" value="1"/>
</dbReference>
<organism evidence="2 3">
    <name type="scientific">Alkaliphilus oremlandii (strain OhILAs)</name>
    <name type="common">Clostridium oremlandii (strain OhILAs)</name>
    <dbReference type="NCBI Taxonomy" id="350688"/>
    <lineage>
        <taxon>Bacteria</taxon>
        <taxon>Bacillati</taxon>
        <taxon>Bacillota</taxon>
        <taxon>Clostridia</taxon>
        <taxon>Peptostreptococcales</taxon>
        <taxon>Natronincolaceae</taxon>
        <taxon>Alkaliphilus</taxon>
    </lineage>
</organism>
<reference evidence="3" key="1">
    <citation type="submission" date="2007-10" db="EMBL/GenBank/DDBJ databases">
        <title>Complete genome of Alkaliphilus oremlandii OhILAs.</title>
        <authorList>
            <person name="Copeland A."/>
            <person name="Lucas S."/>
            <person name="Lapidus A."/>
            <person name="Barry K."/>
            <person name="Detter J.C."/>
            <person name="Glavina del Rio T."/>
            <person name="Hammon N."/>
            <person name="Israni S."/>
            <person name="Dalin E."/>
            <person name="Tice H."/>
            <person name="Pitluck S."/>
            <person name="Chain P."/>
            <person name="Malfatti S."/>
            <person name="Shin M."/>
            <person name="Vergez L."/>
            <person name="Schmutz J."/>
            <person name="Larimer F."/>
            <person name="Land M."/>
            <person name="Hauser L."/>
            <person name="Kyrpides N."/>
            <person name="Mikhailova N."/>
            <person name="Stolz J.F."/>
            <person name="Dawson A."/>
            <person name="Fisher E."/>
            <person name="Crable B."/>
            <person name="Perera E."/>
            <person name="Lisak J."/>
            <person name="Ranganathan M."/>
            <person name="Basu P."/>
            <person name="Richardson P."/>
        </authorList>
    </citation>
    <scope>NUCLEOTIDE SEQUENCE [LARGE SCALE GENOMIC DNA]</scope>
    <source>
        <strain evidence="3">OhILAs</strain>
    </source>
</reference>
<dbReference type="InterPro" id="IPR036034">
    <property type="entry name" value="PDZ_sf"/>
</dbReference>
<dbReference type="AlphaFoldDB" id="A8MH55"/>
<dbReference type="Gene3D" id="3.20.20.70">
    <property type="entry name" value="Aldolase class I"/>
    <property type="match status" value="1"/>
</dbReference>
<dbReference type="InterPro" id="IPR045375">
    <property type="entry name" value="Put_radical_SAM-like_N"/>
</dbReference>
<dbReference type="KEGG" id="aoe:Clos_1398"/>
<dbReference type="PROSITE" id="PS50106">
    <property type="entry name" value="PDZ"/>
    <property type="match status" value="1"/>
</dbReference>
<dbReference type="EMBL" id="CP000853">
    <property type="protein sequence ID" value="ABW18942.1"/>
    <property type="molecule type" value="Genomic_DNA"/>
</dbReference>
<accession>A8MH55</accession>
<dbReference type="InterPro" id="IPR013785">
    <property type="entry name" value="Aldolase_TIM"/>
</dbReference>
<dbReference type="InterPro" id="IPR058240">
    <property type="entry name" value="rSAM_sf"/>
</dbReference>
<keyword evidence="3" id="KW-1185">Reference proteome</keyword>
<dbReference type="Gene3D" id="2.30.42.10">
    <property type="match status" value="1"/>
</dbReference>
<dbReference type="Pfam" id="PF04459">
    <property type="entry name" value="DUF512"/>
    <property type="match status" value="1"/>
</dbReference>
<dbReference type="Proteomes" id="UP000000269">
    <property type="component" value="Chromosome"/>
</dbReference>
<sequence length="452" mass="51721">MKEACIKNIISKVYSGSIAEEVGIEVGDELLKINGHEIEDIIEYRYFLTEEYLEVEILKVDGENWIIEIDKEYDEDLGIEFENPIIDQAKSCRNKCVFCFIDQLPPNMRQSLYFKDDDSRLSFLQGNYITLTNMSEEDINKIVQYRISPINISVHTTNGELRKKMLNNRFAGNILEILKKLAENHIQMNCQIVLCPDLNDKEELDNTIRDLGKLSASIGSVAVVPVGLTAYREGLYDMKPFHKETAANTIDQVEKWQKKFQSTIGRNLVHVSDEFYVLAHRDFPPYDNYEGFPQLENGVGLATKFKHEFDQYLKKLPIQLKQPKSITVVTGTAACQLITKMCQDLMKKIKNLKINVVCVENKFFGGHVSVSGLTTGQDIYHTLKGKELGEKIFIPESMMKSGEEVFLDDYTVTRLEEDLGVDIQICEVEGKTFIRRMLNLKVNNKIRGEVNG</sequence>
<dbReference type="eggNOG" id="COG1625">
    <property type="taxonomic scope" value="Bacteria"/>
</dbReference>
<dbReference type="RefSeq" id="WP_012159254.1">
    <property type="nucleotide sequence ID" value="NC_009922.1"/>
</dbReference>
<dbReference type="InterPro" id="IPR001478">
    <property type="entry name" value="PDZ"/>
</dbReference>
<dbReference type="STRING" id="350688.Clos_1398"/>
<evidence type="ECO:0000313" key="2">
    <source>
        <dbReference type="EMBL" id="ABW18942.1"/>
    </source>
</evidence>
<feature type="domain" description="PDZ" evidence="1">
    <location>
        <begin position="9"/>
        <end position="41"/>
    </location>
</feature>
<dbReference type="InterPro" id="IPR041489">
    <property type="entry name" value="PDZ_6"/>
</dbReference>
<dbReference type="InterPro" id="IPR007549">
    <property type="entry name" value="DUF512"/>
</dbReference>
<name>A8MH55_ALKOO</name>
<protein>
    <recommendedName>
        <fullName evidence="1">PDZ domain-containing protein</fullName>
    </recommendedName>
</protein>
<evidence type="ECO:0000313" key="3">
    <source>
        <dbReference type="Proteomes" id="UP000000269"/>
    </source>
</evidence>
<gene>
    <name evidence="2" type="ordered locus">Clos_1398</name>
</gene>
<dbReference type="OrthoDB" id="9774724at2"/>
<evidence type="ECO:0000259" key="1">
    <source>
        <dbReference type="PROSITE" id="PS50106"/>
    </source>
</evidence>
<proteinExistence type="predicted"/>
<dbReference type="SUPFAM" id="SSF102114">
    <property type="entry name" value="Radical SAM enzymes"/>
    <property type="match status" value="1"/>
</dbReference>
<dbReference type="HOGENOM" id="CLU_037396_0_0_9"/>